<proteinExistence type="predicted"/>
<dbReference type="NCBIfam" id="TIGR01563">
    <property type="entry name" value="gp16_SPP1"/>
    <property type="match status" value="1"/>
</dbReference>
<accession>A0A412CHY1</accession>
<evidence type="ECO:0000313" key="2">
    <source>
        <dbReference type="Proteomes" id="UP000286147"/>
    </source>
</evidence>
<reference evidence="1 2" key="1">
    <citation type="submission" date="2018-08" db="EMBL/GenBank/DDBJ databases">
        <title>A genome reference for cultivated species of the human gut microbiota.</title>
        <authorList>
            <person name="Zou Y."/>
            <person name="Xue W."/>
            <person name="Luo G."/>
        </authorList>
    </citation>
    <scope>NUCLEOTIDE SEQUENCE [LARGE SCALE GENOMIC DNA]</scope>
    <source>
        <strain evidence="1 2">AF27-12</strain>
    </source>
</reference>
<dbReference type="InterPro" id="IPR038666">
    <property type="entry name" value="SSP1_head-tail_sf"/>
</dbReference>
<name>A0A412CHY1_9FIRM</name>
<dbReference type="EMBL" id="QRTP01000001">
    <property type="protein sequence ID" value="RGQ87011.1"/>
    <property type="molecule type" value="Genomic_DNA"/>
</dbReference>
<evidence type="ECO:0000313" key="1">
    <source>
        <dbReference type="EMBL" id="RGQ87011.1"/>
    </source>
</evidence>
<organism evidence="1 2">
    <name type="scientific">Megamonas rupellensis</name>
    <dbReference type="NCBI Taxonomy" id="491921"/>
    <lineage>
        <taxon>Bacteria</taxon>
        <taxon>Bacillati</taxon>
        <taxon>Bacillota</taxon>
        <taxon>Negativicutes</taxon>
        <taxon>Selenomonadales</taxon>
        <taxon>Selenomonadaceae</taxon>
        <taxon>Megamonas</taxon>
    </lineage>
</organism>
<gene>
    <name evidence="1" type="ORF">DWY77_00140</name>
</gene>
<dbReference type="Pfam" id="PF05521">
    <property type="entry name" value="Phage_HCP"/>
    <property type="match status" value="1"/>
</dbReference>
<dbReference type="InterPro" id="IPR008767">
    <property type="entry name" value="Phage_SPP1_head-tail_adaptor"/>
</dbReference>
<comment type="caution">
    <text evidence="1">The sequence shown here is derived from an EMBL/GenBank/DDBJ whole genome shotgun (WGS) entry which is preliminary data.</text>
</comment>
<protein>
    <submittedName>
        <fullName evidence="1">Head-tail adaptor protein</fullName>
    </submittedName>
</protein>
<sequence length="116" mass="13834">MINIEEIGTLDKRVTILKYEDVETQYNLTQKKLIPFLKVWARIEPLRGRAYYEQYKEKTEDLSKITIRYRDNIDNSMVVQYKNRLYRINAVIDPYESHVKLELMCSIKKVGVDDGN</sequence>
<dbReference type="Proteomes" id="UP000286147">
    <property type="component" value="Unassembled WGS sequence"/>
</dbReference>
<dbReference type="Gene3D" id="2.40.10.270">
    <property type="entry name" value="Bacteriophage SPP1 head-tail adaptor protein"/>
    <property type="match status" value="1"/>
</dbReference>
<dbReference type="RefSeq" id="WP_118035321.1">
    <property type="nucleotide sequence ID" value="NZ_QRTP01000001.1"/>
</dbReference>
<dbReference type="AlphaFoldDB" id="A0A412CHY1"/>